<accession>A0ABQ1WJ67</accession>
<name>A0ABQ1WJ67_9FLAO</name>
<feature type="domain" description="SUF system FeS cluster assembly SufBD N-terminal" evidence="3">
    <location>
        <begin position="22"/>
        <end position="167"/>
    </location>
</feature>
<dbReference type="EMBL" id="BMIX01000002">
    <property type="protein sequence ID" value="GGG31527.1"/>
    <property type="molecule type" value="Genomic_DNA"/>
</dbReference>
<dbReference type="InterPro" id="IPR000825">
    <property type="entry name" value="SUF_FeS_clus_asmbl_SufBD_core"/>
</dbReference>
<evidence type="ECO:0000259" key="3">
    <source>
        <dbReference type="Pfam" id="PF19295"/>
    </source>
</evidence>
<keyword evidence="5" id="KW-1185">Reference proteome</keyword>
<evidence type="ECO:0000256" key="1">
    <source>
        <dbReference type="ARBA" id="ARBA00043967"/>
    </source>
</evidence>
<dbReference type="PANTHER" id="PTHR43575">
    <property type="entry name" value="PROTEIN ABCI7, CHLOROPLASTIC"/>
    <property type="match status" value="1"/>
</dbReference>
<protein>
    <submittedName>
        <fullName evidence="4">Fe-S cluster assembly protein SufD</fullName>
    </submittedName>
</protein>
<dbReference type="InterPro" id="IPR045595">
    <property type="entry name" value="SufBD_N"/>
</dbReference>
<dbReference type="InterPro" id="IPR055346">
    <property type="entry name" value="Fe-S_cluster_assembly_SufBD"/>
</dbReference>
<dbReference type="Proteomes" id="UP000605733">
    <property type="component" value="Unassembled WGS sequence"/>
</dbReference>
<sequence length="437" mass="49513">MELKDKLISSFLAFEEGLEPDNGMDAIRNQAIKDFEDLGFPNKKNEDWKYTSLNSVLKHDYSVFPKKEDAIDYRDIKKYLIHDIDTYDLVFIDGIYSSHLSQTTHEKIDVCLMSSALTKDKYRPIIDNYFNKVAPKSGLNSLNTAFSKEGAFIHIHKNKQADKPIQIINFATGNESSLLLQPRNLVVADENSHVQIIERHQSLTDHPVLTNSVTEIFADKRAIVDYYKIQNDNASASLIDNTFIEQKDESHVSVHTFSFGGKLTRNNLNFYQRGERIDSTMKGVTIIEGKQHVDHNTLVHHIEPNCESHQDYKGIFGDSSTGVFNGKVLVEKEAQKTNAYQSNNNILADDKATINSKPQLEIFADDVACSHGCTIGQLDEDALFYMQSRGIPRKEARGLMMYAFANNVLESVKIPEVKKRINKLIASKLEVDLGFNL</sequence>
<comment type="caution">
    <text evidence="4">The sequence shown here is derived from an EMBL/GenBank/DDBJ whole genome shotgun (WGS) entry which is preliminary data.</text>
</comment>
<evidence type="ECO:0000259" key="2">
    <source>
        <dbReference type="Pfam" id="PF01458"/>
    </source>
</evidence>
<feature type="domain" description="SUF system FeS cluster assembly SufBD core" evidence="2">
    <location>
        <begin position="174"/>
        <end position="404"/>
    </location>
</feature>
<proteinExistence type="inferred from homology"/>
<organism evidence="4 5">
    <name type="scientific">Christiangramia forsetii</name>
    <dbReference type="NCBI Taxonomy" id="411153"/>
    <lineage>
        <taxon>Bacteria</taxon>
        <taxon>Pseudomonadati</taxon>
        <taxon>Bacteroidota</taxon>
        <taxon>Flavobacteriia</taxon>
        <taxon>Flavobacteriales</taxon>
        <taxon>Flavobacteriaceae</taxon>
        <taxon>Christiangramia</taxon>
    </lineage>
</organism>
<dbReference type="RefSeq" id="WP_011710976.1">
    <property type="nucleotide sequence ID" value="NZ_BMIX01000002.1"/>
</dbReference>
<dbReference type="Pfam" id="PF19295">
    <property type="entry name" value="SufBD_N"/>
    <property type="match status" value="1"/>
</dbReference>
<dbReference type="InterPro" id="IPR037284">
    <property type="entry name" value="SUF_FeS_clus_asmbl_SufBD_sf"/>
</dbReference>
<reference evidence="5" key="1">
    <citation type="journal article" date="2019" name="Int. J. Syst. Evol. Microbiol.">
        <title>The Global Catalogue of Microorganisms (GCM) 10K type strain sequencing project: providing services to taxonomists for standard genome sequencing and annotation.</title>
        <authorList>
            <consortium name="The Broad Institute Genomics Platform"/>
            <consortium name="The Broad Institute Genome Sequencing Center for Infectious Disease"/>
            <person name="Wu L."/>
            <person name="Ma J."/>
        </authorList>
    </citation>
    <scope>NUCLEOTIDE SEQUENCE [LARGE SCALE GENOMIC DNA]</scope>
    <source>
        <strain evidence="5">CGMCC 1.15422</strain>
    </source>
</reference>
<gene>
    <name evidence="4" type="primary">sufD</name>
    <name evidence="4" type="ORF">GCM10011532_13790</name>
</gene>
<evidence type="ECO:0000313" key="5">
    <source>
        <dbReference type="Proteomes" id="UP000605733"/>
    </source>
</evidence>
<comment type="similarity">
    <text evidence="1">Belongs to the iron-sulfur cluster assembly SufBD family.</text>
</comment>
<evidence type="ECO:0000313" key="4">
    <source>
        <dbReference type="EMBL" id="GGG31527.1"/>
    </source>
</evidence>
<dbReference type="InterPro" id="IPR011542">
    <property type="entry name" value="SUF_FeS_clus_asmbl_SufD"/>
</dbReference>
<dbReference type="SUPFAM" id="SSF101960">
    <property type="entry name" value="Stabilizer of iron transporter SufD"/>
    <property type="match status" value="1"/>
</dbReference>
<dbReference type="NCBIfam" id="TIGR01981">
    <property type="entry name" value="sufD"/>
    <property type="match status" value="1"/>
</dbReference>
<dbReference type="Pfam" id="PF01458">
    <property type="entry name" value="SUFBD_core"/>
    <property type="match status" value="1"/>
</dbReference>
<dbReference type="PANTHER" id="PTHR43575:SF1">
    <property type="entry name" value="PROTEIN ABCI7, CHLOROPLASTIC"/>
    <property type="match status" value="1"/>
</dbReference>